<comment type="caution">
    <text evidence="2">The sequence shown here is derived from an EMBL/GenBank/DDBJ whole genome shotgun (WGS) entry which is preliminary data.</text>
</comment>
<proteinExistence type="predicted"/>
<accession>A0ABC9VZR3</accession>
<keyword evidence="3" id="KW-1185">Reference proteome</keyword>
<sequence>MQLDKKPMPGMLSMGWAFTGRKSFTEVRGSVPFAVRDGLSITQPPHVRAGLEHQWPSPQEEQGEADEGKGYRERPLQRAFVNGQYCSPFLYRNGQGCQLACNLFS</sequence>
<evidence type="ECO:0000313" key="3">
    <source>
        <dbReference type="Proteomes" id="UP001623348"/>
    </source>
</evidence>
<organism evidence="2 3">
    <name type="scientific">Grus japonensis</name>
    <name type="common">Japanese crane</name>
    <name type="synonym">Red-crowned crane</name>
    <dbReference type="NCBI Taxonomy" id="30415"/>
    <lineage>
        <taxon>Eukaryota</taxon>
        <taxon>Metazoa</taxon>
        <taxon>Chordata</taxon>
        <taxon>Craniata</taxon>
        <taxon>Vertebrata</taxon>
        <taxon>Euteleostomi</taxon>
        <taxon>Archelosauria</taxon>
        <taxon>Archosauria</taxon>
        <taxon>Dinosauria</taxon>
        <taxon>Saurischia</taxon>
        <taxon>Theropoda</taxon>
        <taxon>Coelurosauria</taxon>
        <taxon>Aves</taxon>
        <taxon>Neognathae</taxon>
        <taxon>Neoaves</taxon>
        <taxon>Gruiformes</taxon>
        <taxon>Gruidae</taxon>
        <taxon>Grus</taxon>
    </lineage>
</organism>
<dbReference type="EMBL" id="BAAFJT010000001">
    <property type="protein sequence ID" value="GAB0177277.1"/>
    <property type="molecule type" value="Genomic_DNA"/>
</dbReference>
<reference evidence="2 3" key="1">
    <citation type="submission" date="2024-06" db="EMBL/GenBank/DDBJ databases">
        <title>The draft genome of Grus japonensis, version 3.</title>
        <authorList>
            <person name="Nabeshima K."/>
            <person name="Suzuki S."/>
            <person name="Onuma M."/>
        </authorList>
    </citation>
    <scope>NUCLEOTIDE SEQUENCE [LARGE SCALE GENOMIC DNA]</scope>
    <source>
        <strain evidence="2 3">451A</strain>
    </source>
</reference>
<evidence type="ECO:0000313" key="2">
    <source>
        <dbReference type="EMBL" id="GAB0177277.1"/>
    </source>
</evidence>
<dbReference type="AlphaFoldDB" id="A0ABC9VZR3"/>
<name>A0ABC9VZR3_GRUJA</name>
<feature type="region of interest" description="Disordered" evidence="1">
    <location>
        <begin position="45"/>
        <end position="73"/>
    </location>
</feature>
<gene>
    <name evidence="2" type="ORF">GRJ2_000192900</name>
</gene>
<protein>
    <submittedName>
        <fullName evidence="2">Uncharacterized protein</fullName>
    </submittedName>
</protein>
<evidence type="ECO:0000256" key="1">
    <source>
        <dbReference type="SAM" id="MobiDB-lite"/>
    </source>
</evidence>
<dbReference type="Proteomes" id="UP001623348">
    <property type="component" value="Unassembled WGS sequence"/>
</dbReference>